<evidence type="ECO:0000313" key="1">
    <source>
        <dbReference type="EMBL" id="KYC55595.1"/>
    </source>
</evidence>
<proteinExistence type="predicted"/>
<organism evidence="1">
    <name type="scientific">Candidatus Methanofastidiosum methylothiophilum</name>
    <dbReference type="NCBI Taxonomy" id="1705564"/>
    <lineage>
        <taxon>Archaea</taxon>
        <taxon>Methanobacteriati</taxon>
        <taxon>Methanobacteriota</taxon>
        <taxon>Stenosarchaea group</taxon>
        <taxon>Candidatus Methanofastidiosia</taxon>
        <taxon>Candidatus Methanofastidiosales</taxon>
        <taxon>Candidatus Methanofastidiosaceae</taxon>
        <taxon>Candidatus Methanofastidiosum</taxon>
    </lineage>
</organism>
<dbReference type="AlphaFoldDB" id="A0A150JEK1"/>
<protein>
    <submittedName>
        <fullName evidence="1">Uncharacterized protein</fullName>
    </submittedName>
</protein>
<sequence>MTESAEEYWKFFEFFHSSIEKNTTQYDLSKLENVKEEIIAKVHLTFLRRLKKRYCED</sequence>
<name>A0A150JEK1_9EURY</name>
<accession>A0A150JEK1</accession>
<gene>
    <name evidence="1" type="ORF">APG09_01607</name>
</gene>
<reference evidence="1" key="1">
    <citation type="journal article" date="2016" name="ISME J.">
        <title>Chasing the elusive Euryarchaeota class WSA2: genomes reveal a uniquely fastidious methyl-reducing methanogen.</title>
        <authorList>
            <person name="Nobu M.K."/>
            <person name="Narihiro T."/>
            <person name="Kuroda K."/>
            <person name="Mei R."/>
            <person name="Liu W.T."/>
        </authorList>
    </citation>
    <scope>NUCLEOTIDE SEQUENCE [LARGE SCALE GENOMIC DNA]</scope>
    <source>
        <strain evidence="1">ADurb1213_Bin02801</strain>
    </source>
</reference>
<comment type="caution">
    <text evidence="1">The sequence shown here is derived from an EMBL/GenBank/DDBJ whole genome shotgun (WGS) entry which is preliminary data.</text>
</comment>
<dbReference type="EMBL" id="LNJE01000045">
    <property type="protein sequence ID" value="KYC55595.1"/>
    <property type="molecule type" value="Genomic_DNA"/>
</dbReference>